<feature type="chain" id="PRO_5012230041" evidence="1">
    <location>
        <begin position="23"/>
        <end position="915"/>
    </location>
</feature>
<evidence type="ECO:0000256" key="1">
    <source>
        <dbReference type="SAM" id="SignalP"/>
    </source>
</evidence>
<accession>A0A1N6K5J5</accession>
<proteinExistence type="predicted"/>
<organism evidence="2 3">
    <name type="scientific">Chitinophaga niabensis</name>
    <dbReference type="NCBI Taxonomy" id="536979"/>
    <lineage>
        <taxon>Bacteria</taxon>
        <taxon>Pseudomonadati</taxon>
        <taxon>Bacteroidota</taxon>
        <taxon>Chitinophagia</taxon>
        <taxon>Chitinophagales</taxon>
        <taxon>Chitinophagaceae</taxon>
        <taxon>Chitinophaga</taxon>
    </lineage>
</organism>
<name>A0A1N6K5J5_9BACT</name>
<evidence type="ECO:0000313" key="3">
    <source>
        <dbReference type="Proteomes" id="UP000185003"/>
    </source>
</evidence>
<protein>
    <submittedName>
        <fullName evidence="2">Uncharacterized protein</fullName>
    </submittedName>
</protein>
<dbReference type="GO" id="GO:0005975">
    <property type="term" value="P:carbohydrate metabolic process"/>
    <property type="evidence" value="ECO:0007669"/>
    <property type="project" value="InterPro"/>
</dbReference>
<feature type="signal peptide" evidence="1">
    <location>
        <begin position="1"/>
        <end position="22"/>
    </location>
</feature>
<dbReference type="SUPFAM" id="SSF48208">
    <property type="entry name" value="Six-hairpin glycosidases"/>
    <property type="match status" value="1"/>
</dbReference>
<keyword evidence="3" id="KW-1185">Reference proteome</keyword>
<dbReference type="Gene3D" id="1.50.10.20">
    <property type="match status" value="1"/>
</dbReference>
<dbReference type="EMBL" id="FSRA01000002">
    <property type="protein sequence ID" value="SIO51576.1"/>
    <property type="molecule type" value="Genomic_DNA"/>
</dbReference>
<dbReference type="InterPro" id="IPR008928">
    <property type="entry name" value="6-hairpin_glycosidase_sf"/>
</dbReference>
<evidence type="ECO:0000313" key="2">
    <source>
        <dbReference type="EMBL" id="SIO51576.1"/>
    </source>
</evidence>
<gene>
    <name evidence="2" type="ORF">SAMN04488055_5077</name>
</gene>
<dbReference type="AlphaFoldDB" id="A0A1N6K5J5"/>
<dbReference type="RefSeq" id="WP_074242345.1">
    <property type="nucleotide sequence ID" value="NZ_FSRA01000002.1"/>
</dbReference>
<sequence length="915" mass="103798">MKNGVYSLSLLFFSLIGTGTQAQIRLSADKQRIEVKNYSFTPTFTILYNAVDPAMALKPAGIKKVEYNVLTWKVTDSTKADFQQKKINVSMAGDGFDDKILRSKSEWRTANIFHAGQSTTITANQLEQKGDTLFFHFPANANFELKAYLLINIKPFPVLRYTFSPLKAGYYSIGYTGAPSFSPEKAAAIWQPLIWQEKRIPDAAYLTPAFMATLPTTMVYDGKNTIGVMASPEHIPFQPLPMLPNSQFGISLVNEAKALQPSVYAPIPGGYLSSMKQGDQFSFSLQLVVTPQPINHAYQQIAQSIFGFKDYRRNDIASLNTALDNMVAYAMTDYAWFIDSLKGCAYSTDVPGAVKNVSSLNPLELALVRDDKTMFEQRAYPLMEFMLSREKFLFSLDSTQKVQSPSRKLKGPVAPLSELTALYNVFGRENTFYLLMMQKEFKNDRIRNLDVKEKGDNWINAMHLYKATGDKDYLQTAVTKANQYLKQRAHQPQTSFNDPFSGSFFFWPAFTDRWIELSQLYELTNDTAYLNAAVEGARNYTMFTWMVPAIPDSMITVNKGGKAPMYWYLKSKGHQQMYYPEEQAPAWRLSEIGLTPESSGTSTGHRAIFMANYAPCMLRLGYYAKDTFLVNVAKAAVIGRYRNFPGYHINTERTTAYEKVDFPLHKHKEQSVNSFHYNHILPMASMLLDYLVTDVFVRSKGKISFPAEYIEGYAYLQSKMYGVKKGTFNEEKDVQLWMPSHLLQIDNTELNYIAGRTNNKLLLAFTNQSNQPVTAKVTINKDLVNVQKNTFSITVPANGINTIVIPDTPVPNTFQQKILAVTNDKSKDYAKLETGHAQAMLFKLGSYDKRLYIYLEDDDTKWSKVSLHYNNTTVDDTTYPFEFTVPVKEAVTFYLSLYDKEGQVQKSEKVTLGNK</sequence>
<reference evidence="2 3" key="1">
    <citation type="submission" date="2016-11" db="EMBL/GenBank/DDBJ databases">
        <authorList>
            <person name="Jaros S."/>
            <person name="Januszkiewicz K."/>
            <person name="Wedrychowicz H."/>
        </authorList>
    </citation>
    <scope>NUCLEOTIDE SEQUENCE [LARGE SCALE GENOMIC DNA]</scope>
    <source>
        <strain evidence="2 3">DSM 24787</strain>
    </source>
</reference>
<dbReference type="Proteomes" id="UP000185003">
    <property type="component" value="Unassembled WGS sequence"/>
</dbReference>
<dbReference type="STRING" id="536979.SAMN04488055_5077"/>
<keyword evidence="1" id="KW-0732">Signal</keyword>